<comment type="caution">
    <text evidence="2">The sequence shown here is derived from an EMBL/GenBank/DDBJ whole genome shotgun (WGS) entry which is preliminary data.</text>
</comment>
<gene>
    <name evidence="2" type="ORF">B6A10_08050</name>
</gene>
<evidence type="ECO:0000313" key="2">
    <source>
        <dbReference type="EMBL" id="MBD0725128.1"/>
    </source>
</evidence>
<name>A0ABR7UR26_9FLAO</name>
<organism evidence="2 3">
    <name type="scientific">Flavobacterium pokkalii</name>
    <dbReference type="NCBI Taxonomy" id="1940408"/>
    <lineage>
        <taxon>Bacteria</taxon>
        <taxon>Pseudomonadati</taxon>
        <taxon>Bacteroidota</taxon>
        <taxon>Flavobacteriia</taxon>
        <taxon>Flavobacteriales</taxon>
        <taxon>Flavobacteriaceae</taxon>
        <taxon>Flavobacterium</taxon>
    </lineage>
</organism>
<feature type="transmembrane region" description="Helical" evidence="1">
    <location>
        <begin position="20"/>
        <end position="45"/>
    </location>
</feature>
<reference evidence="2 3" key="1">
    <citation type="journal article" date="2020" name="Microbiol. Res.">
        <title>Flavobacterium pokkalii sp. nov., a novel plant growth promoting native rhizobacteria isolated from pokkali rice grown in coastal saline affected agricultural regions of southern India, Kerala.</title>
        <authorList>
            <person name="Menon R.R."/>
            <person name="Kumari S."/>
            <person name="Viver T."/>
            <person name="Rameshkumar N."/>
        </authorList>
    </citation>
    <scope>NUCLEOTIDE SEQUENCE [LARGE SCALE GENOMIC DNA]</scope>
    <source>
        <strain evidence="2 3">L1I52</strain>
    </source>
</reference>
<feature type="transmembrane region" description="Helical" evidence="1">
    <location>
        <begin position="83"/>
        <end position="106"/>
    </location>
</feature>
<dbReference type="Pfam" id="PF07843">
    <property type="entry name" value="DUF1634"/>
    <property type="match status" value="1"/>
</dbReference>
<evidence type="ECO:0000313" key="3">
    <source>
        <dbReference type="Proteomes" id="UP000661715"/>
    </source>
</evidence>
<sequence length="135" mass="15284">MEKSKIMSQEKFKEKVFQMIIGNLLRYGVWISLSIAFMGGITYLINHGNEPEDYSVFIEKDNNIFNVVGNVCEGLIHGSGESIIFSGILLLFLTPMLRLLISLFVFFLEKDYLYVFITSIVAIIIGLSVSFGFSH</sequence>
<dbReference type="Proteomes" id="UP000661715">
    <property type="component" value="Unassembled WGS sequence"/>
</dbReference>
<protein>
    <recommendedName>
        <fullName evidence="4">DUF1634 domain-containing protein</fullName>
    </recommendedName>
</protein>
<accession>A0ABR7UR26</accession>
<evidence type="ECO:0008006" key="4">
    <source>
        <dbReference type="Google" id="ProtNLM"/>
    </source>
</evidence>
<keyword evidence="1" id="KW-1133">Transmembrane helix</keyword>
<dbReference type="EMBL" id="NASZ01000009">
    <property type="protein sequence ID" value="MBD0725128.1"/>
    <property type="molecule type" value="Genomic_DNA"/>
</dbReference>
<keyword evidence="1" id="KW-0472">Membrane</keyword>
<keyword evidence="1" id="KW-0812">Transmembrane</keyword>
<dbReference type="InterPro" id="IPR012861">
    <property type="entry name" value="DUF1634"/>
</dbReference>
<keyword evidence="3" id="KW-1185">Reference proteome</keyword>
<proteinExistence type="predicted"/>
<evidence type="ECO:0000256" key="1">
    <source>
        <dbReference type="SAM" id="Phobius"/>
    </source>
</evidence>
<feature type="transmembrane region" description="Helical" evidence="1">
    <location>
        <begin position="113"/>
        <end position="133"/>
    </location>
</feature>